<organism evidence="2 3">
    <name type="scientific">Fictibacillus macauensis ZFHKF-1</name>
    <dbReference type="NCBI Taxonomy" id="1196324"/>
    <lineage>
        <taxon>Bacteria</taxon>
        <taxon>Bacillati</taxon>
        <taxon>Bacillota</taxon>
        <taxon>Bacilli</taxon>
        <taxon>Bacillales</taxon>
        <taxon>Fictibacillaceae</taxon>
        <taxon>Fictibacillus</taxon>
    </lineage>
</organism>
<dbReference type="PATRIC" id="fig|1196324.3.peg.364"/>
<dbReference type="GO" id="GO:0005829">
    <property type="term" value="C:cytosol"/>
    <property type="evidence" value="ECO:0007669"/>
    <property type="project" value="TreeGrafter"/>
</dbReference>
<keyword evidence="2" id="KW-0808">Transferase</keyword>
<dbReference type="InterPro" id="IPR004006">
    <property type="entry name" value="DhaK_dom"/>
</dbReference>
<dbReference type="GO" id="GO:0019563">
    <property type="term" value="P:glycerol catabolic process"/>
    <property type="evidence" value="ECO:0007669"/>
    <property type="project" value="TreeGrafter"/>
</dbReference>
<dbReference type="AlphaFoldDB" id="I8J5A9"/>
<dbReference type="Pfam" id="PF02733">
    <property type="entry name" value="Dak1"/>
    <property type="match status" value="1"/>
</dbReference>
<dbReference type="InterPro" id="IPR012736">
    <property type="entry name" value="DhaK_1"/>
</dbReference>
<sequence>MEKLMQQAKHYVRDMVLGIVSAHPDLYETRDGLPLILRKGGAIQGKVGLVSGGGSGHEPAHAGYVGDGMLDAAVCGEVFTSPTPDLILEGIKAAHGGAGVLLIVKNYAGDVMNFEMAKELAELEGIEVETVIVNDDIALPATSERRGVAGTVLVHKIAGAAAAAGQPLQEVKRVAEKVIANTRSIGMAVAPCYMPESGKPGFDLSPHEMEIGIGIHGEKGLERKSLAPVQEITAQLLQKLRQEMQGNDVIVLVNGMGGTPLSELYITYHYVAEALQKDGVSIKRSLTGNYMTALEMHGFSITLCQVDDELITYFDAPVHTVGFR</sequence>
<dbReference type="InterPro" id="IPR050861">
    <property type="entry name" value="Dihydroxyacetone_Kinase"/>
</dbReference>
<dbReference type="Gene3D" id="3.30.1180.20">
    <property type="entry name" value="Dihydroxyacetone kinase, domain 2"/>
    <property type="match status" value="1"/>
</dbReference>
<dbReference type="SUPFAM" id="SSF82549">
    <property type="entry name" value="DAK1/DegV-like"/>
    <property type="match status" value="1"/>
</dbReference>
<dbReference type="GO" id="GO:0004371">
    <property type="term" value="F:glycerone kinase activity"/>
    <property type="evidence" value="ECO:0007669"/>
    <property type="project" value="InterPro"/>
</dbReference>
<protein>
    <submittedName>
        <fullName evidence="2">Dihydroxyacetone kinase subunit DhaK</fullName>
    </submittedName>
</protein>
<dbReference type="PANTHER" id="PTHR28629:SF4">
    <property type="entry name" value="TRIOKINASE_FMN CYCLASE"/>
    <property type="match status" value="1"/>
</dbReference>
<dbReference type="EMBL" id="AKKV01000019">
    <property type="protein sequence ID" value="EIT86956.1"/>
    <property type="molecule type" value="Genomic_DNA"/>
</dbReference>
<dbReference type="PANTHER" id="PTHR28629">
    <property type="entry name" value="TRIOKINASE/FMN CYCLASE"/>
    <property type="match status" value="1"/>
</dbReference>
<comment type="caution">
    <text evidence="2">The sequence shown here is derived from an EMBL/GenBank/DDBJ whole genome shotgun (WGS) entry which is preliminary data.</text>
</comment>
<dbReference type="RefSeq" id="WP_007200468.1">
    <property type="nucleotide sequence ID" value="NZ_AKKV01000019.1"/>
</dbReference>
<dbReference type="eggNOG" id="COG2376">
    <property type="taxonomic scope" value="Bacteria"/>
</dbReference>
<name>I8J5A9_9BACL</name>
<evidence type="ECO:0000259" key="1">
    <source>
        <dbReference type="PROSITE" id="PS51481"/>
    </source>
</evidence>
<dbReference type="STRING" id="1196324.A374_01834"/>
<dbReference type="Gene3D" id="3.40.50.10440">
    <property type="entry name" value="Dihydroxyacetone kinase, domain 1"/>
    <property type="match status" value="1"/>
</dbReference>
<feature type="domain" description="DhaK" evidence="1">
    <location>
        <begin position="7"/>
        <end position="323"/>
    </location>
</feature>
<proteinExistence type="predicted"/>
<evidence type="ECO:0000313" key="3">
    <source>
        <dbReference type="Proteomes" id="UP000004080"/>
    </source>
</evidence>
<accession>I8J5A9</accession>
<dbReference type="NCBIfam" id="TIGR02363">
    <property type="entry name" value="dhaK1"/>
    <property type="match status" value="1"/>
</dbReference>
<dbReference type="OrthoDB" id="9806345at2"/>
<dbReference type="FunFam" id="3.40.50.10440:FF:000001">
    <property type="entry name" value="Dihydroxyacetone kinase, DhaK subunit"/>
    <property type="match status" value="1"/>
</dbReference>
<reference evidence="2 3" key="1">
    <citation type="journal article" date="2012" name="J. Bacteriol.">
        <title>Genome of Bacillus macauensis ZFHKF-1, a Long-Chain-Forming Bacterium.</title>
        <authorList>
            <person name="Cai L."/>
            <person name="Zhang T."/>
        </authorList>
    </citation>
    <scope>NUCLEOTIDE SEQUENCE [LARGE SCALE GENOMIC DNA]</scope>
    <source>
        <strain evidence="2 3">ZFHKF-1</strain>
    </source>
</reference>
<dbReference type="Proteomes" id="UP000004080">
    <property type="component" value="Unassembled WGS sequence"/>
</dbReference>
<gene>
    <name evidence="2" type="ORF">A374_01834</name>
</gene>
<dbReference type="PROSITE" id="PS51481">
    <property type="entry name" value="DHAK"/>
    <property type="match status" value="1"/>
</dbReference>
<keyword evidence="2" id="KW-0418">Kinase</keyword>
<evidence type="ECO:0000313" key="2">
    <source>
        <dbReference type="EMBL" id="EIT86956.1"/>
    </source>
</evidence>
<keyword evidence="3" id="KW-1185">Reference proteome</keyword>